<organism evidence="2 3">
    <name type="scientific">Agromyces humatus</name>
    <dbReference type="NCBI Taxonomy" id="279573"/>
    <lineage>
        <taxon>Bacteria</taxon>
        <taxon>Bacillati</taxon>
        <taxon>Actinomycetota</taxon>
        <taxon>Actinomycetes</taxon>
        <taxon>Micrococcales</taxon>
        <taxon>Microbacteriaceae</taxon>
        <taxon>Agromyces</taxon>
    </lineage>
</organism>
<keyword evidence="3" id="KW-1185">Reference proteome</keyword>
<gene>
    <name evidence="2" type="ORF">GCM10009747_37250</name>
</gene>
<evidence type="ECO:0000313" key="3">
    <source>
        <dbReference type="Proteomes" id="UP001500506"/>
    </source>
</evidence>
<evidence type="ECO:0000256" key="1">
    <source>
        <dbReference type="SAM" id="Phobius"/>
    </source>
</evidence>
<accession>A0ABN2L1L3</accession>
<protein>
    <recommendedName>
        <fullName evidence="4">ABC transporter permease</fullName>
    </recommendedName>
</protein>
<keyword evidence="1" id="KW-0812">Transmembrane</keyword>
<proteinExistence type="predicted"/>
<keyword evidence="1" id="KW-0472">Membrane</keyword>
<feature type="transmembrane region" description="Helical" evidence="1">
    <location>
        <begin position="20"/>
        <end position="41"/>
    </location>
</feature>
<reference evidence="3" key="1">
    <citation type="journal article" date="2019" name="Int. J. Syst. Evol. Microbiol.">
        <title>The Global Catalogue of Microorganisms (GCM) 10K type strain sequencing project: providing services to taxonomists for standard genome sequencing and annotation.</title>
        <authorList>
            <consortium name="The Broad Institute Genomics Platform"/>
            <consortium name="The Broad Institute Genome Sequencing Center for Infectious Disease"/>
            <person name="Wu L."/>
            <person name="Ma J."/>
        </authorList>
    </citation>
    <scope>NUCLEOTIDE SEQUENCE [LARGE SCALE GENOMIC DNA]</scope>
    <source>
        <strain evidence="3">JCM 14319</strain>
    </source>
</reference>
<name>A0ABN2L1L3_9MICO</name>
<dbReference type="EMBL" id="BAAANH010000010">
    <property type="protein sequence ID" value="GAA1772046.1"/>
    <property type="molecule type" value="Genomic_DNA"/>
</dbReference>
<evidence type="ECO:0000313" key="2">
    <source>
        <dbReference type="EMBL" id="GAA1772046.1"/>
    </source>
</evidence>
<sequence length="78" mass="8251">MRAAARLSWAAIGRQRILEVVVNVVATIIAMGFFVFGMWLMGTAPELADFQAAVFFGGILSVALAVAIPTTLLGHSES</sequence>
<comment type="caution">
    <text evidence="2">The sequence shown here is derived from an EMBL/GenBank/DDBJ whole genome shotgun (WGS) entry which is preliminary data.</text>
</comment>
<evidence type="ECO:0008006" key="4">
    <source>
        <dbReference type="Google" id="ProtNLM"/>
    </source>
</evidence>
<keyword evidence="1" id="KW-1133">Transmembrane helix</keyword>
<feature type="transmembrane region" description="Helical" evidence="1">
    <location>
        <begin position="53"/>
        <end position="74"/>
    </location>
</feature>
<dbReference type="Proteomes" id="UP001500506">
    <property type="component" value="Unassembled WGS sequence"/>
</dbReference>